<evidence type="ECO:0000256" key="8">
    <source>
        <dbReference type="SAM" id="Phobius"/>
    </source>
</evidence>
<feature type="transmembrane region" description="Helical" evidence="8">
    <location>
        <begin position="634"/>
        <end position="653"/>
    </location>
</feature>
<evidence type="ECO:0000256" key="1">
    <source>
        <dbReference type="ARBA" id="ARBA00004651"/>
    </source>
</evidence>
<dbReference type="RefSeq" id="XP_002680135.1">
    <property type="nucleotide sequence ID" value="XM_002680089.1"/>
</dbReference>
<dbReference type="VEuPathDB" id="AmoebaDB:NAEGRDRAFT_57392"/>
<keyword evidence="3" id="KW-1003">Cell membrane</keyword>
<feature type="transmembrane region" description="Helical" evidence="8">
    <location>
        <begin position="423"/>
        <end position="445"/>
    </location>
</feature>
<feature type="compositionally biased region" description="Polar residues" evidence="7">
    <location>
        <begin position="11"/>
        <end position="29"/>
    </location>
</feature>
<dbReference type="GO" id="GO:0015109">
    <property type="term" value="F:chromate transmembrane transporter activity"/>
    <property type="evidence" value="ECO:0007669"/>
    <property type="project" value="InterPro"/>
</dbReference>
<dbReference type="OrthoDB" id="2160638at2759"/>
<name>D2V7J8_NAEGR</name>
<gene>
    <name evidence="9" type="ORF">NAEGRDRAFT_57392</name>
</gene>
<dbReference type="Pfam" id="PF02417">
    <property type="entry name" value="Chromate_transp"/>
    <property type="match status" value="2"/>
</dbReference>
<evidence type="ECO:0000313" key="10">
    <source>
        <dbReference type="Proteomes" id="UP000006671"/>
    </source>
</evidence>
<dbReference type="KEGG" id="ngr:NAEGRDRAFT_57392"/>
<feature type="transmembrane region" description="Helical" evidence="8">
    <location>
        <begin position="357"/>
        <end position="378"/>
    </location>
</feature>
<feature type="transmembrane region" description="Helical" evidence="8">
    <location>
        <begin position="285"/>
        <end position="306"/>
    </location>
</feature>
<dbReference type="eggNOG" id="ENOG502QRJG">
    <property type="taxonomic scope" value="Eukaryota"/>
</dbReference>
<keyword evidence="4 8" id="KW-0812">Transmembrane</keyword>
<comment type="subcellular location">
    <subcellularLocation>
        <location evidence="1">Cell membrane</location>
        <topology evidence="1">Multi-pass membrane protein</topology>
    </subcellularLocation>
</comment>
<dbReference type="Proteomes" id="UP000006671">
    <property type="component" value="Unassembled WGS sequence"/>
</dbReference>
<feature type="transmembrane region" description="Helical" evidence="8">
    <location>
        <begin position="702"/>
        <end position="721"/>
    </location>
</feature>
<evidence type="ECO:0000256" key="2">
    <source>
        <dbReference type="ARBA" id="ARBA00005262"/>
    </source>
</evidence>
<feature type="transmembrane region" description="Helical" evidence="8">
    <location>
        <begin position="674"/>
        <end position="696"/>
    </location>
</feature>
<keyword evidence="6 8" id="KW-0472">Membrane</keyword>
<evidence type="ECO:0000256" key="5">
    <source>
        <dbReference type="ARBA" id="ARBA00022989"/>
    </source>
</evidence>
<dbReference type="PANTHER" id="PTHR33567">
    <property type="entry name" value="CHROMATE ION TRANSPORTER (EUROFUNG)"/>
    <property type="match status" value="1"/>
</dbReference>
<organism evidence="10">
    <name type="scientific">Naegleria gruberi</name>
    <name type="common">Amoeba</name>
    <dbReference type="NCBI Taxonomy" id="5762"/>
    <lineage>
        <taxon>Eukaryota</taxon>
        <taxon>Discoba</taxon>
        <taxon>Heterolobosea</taxon>
        <taxon>Tetramitia</taxon>
        <taxon>Eutetramitia</taxon>
        <taxon>Vahlkampfiidae</taxon>
        <taxon>Naegleria</taxon>
    </lineage>
</organism>
<comment type="similarity">
    <text evidence="2">Belongs to the chromate ion transporter (CHR) (TC 2.A.51) family.</text>
</comment>
<dbReference type="AlphaFoldDB" id="D2V7J8"/>
<proteinExistence type="inferred from homology"/>
<feature type="compositionally biased region" description="Basic residues" evidence="7">
    <location>
        <begin position="1"/>
        <end position="10"/>
    </location>
</feature>
<feature type="region of interest" description="Disordered" evidence="7">
    <location>
        <begin position="1"/>
        <end position="47"/>
    </location>
</feature>
<dbReference type="InterPro" id="IPR003370">
    <property type="entry name" value="Chromate_transpt"/>
</dbReference>
<evidence type="ECO:0000256" key="7">
    <source>
        <dbReference type="SAM" id="MobiDB-lite"/>
    </source>
</evidence>
<feature type="transmembrane region" description="Helical" evidence="8">
    <location>
        <begin position="600"/>
        <end position="622"/>
    </location>
</feature>
<dbReference type="EMBL" id="GG738855">
    <property type="protein sequence ID" value="EFC47391.1"/>
    <property type="molecule type" value="Genomic_DNA"/>
</dbReference>
<evidence type="ECO:0000256" key="3">
    <source>
        <dbReference type="ARBA" id="ARBA00022475"/>
    </source>
</evidence>
<dbReference type="GO" id="GO:0005886">
    <property type="term" value="C:plasma membrane"/>
    <property type="evidence" value="ECO:0007669"/>
    <property type="project" value="UniProtKB-SubCell"/>
</dbReference>
<evidence type="ECO:0000313" key="9">
    <source>
        <dbReference type="EMBL" id="EFC47391.1"/>
    </source>
</evidence>
<dbReference type="InParanoid" id="D2V7J8"/>
<sequence>MAKKNRKKKSNPTPENSIVANNSNNTEGGNQEDEEFDATSNNNNNNNEQQLVDIISANDEGINESMEEQSVSSFNDETNNNNTTSTIINTEDFIEYNNNSNSNTTTTITTNIDNHIDNTFNSTIDNNGGVKWKNPYDDEIVPGPSTTFEQSEFFSSDDHHQTEKSNSYFAEDDELNHRVEKRDSSFLPVQQTSLTTHRKYINPYDSDSEMETSNRIIAHHSEEIEEPIVDTLSIPRNESVMNNSILSSTPNAEQVPSNDVLHIETARQPLNTLENRSFGLKIFDLFIAFFPFGFISFGGPVANVGLLEEQFVFSKRWISDKEFTELFALAQALPGTTSTQIIVSIGTLYLNSYLGGLIAFILYSLPSVSVLTMAGYIASQVDIVAQLPLWANKLINGFSCGALAIVINAAWKLTCSAISPEAKLHVSTTLFKVLMIASCTCFLMVQQNWMLVILMFTGALSTIFYSYLETNLISSRMKERIPEEELRKLETLQSNPNAPNWKKLLKKYYLFVSTLWKKPLPATIQNDNETDETFSTVNTQEEELEENNAQRIIINTNNVSVDTPSSVDLQNSFEEAIQPRLSFKERVKKFFKKFGNDKPISGVIMLCSFCILYLILFVVKQFTKWKYLLLFEGFFRMGSTVFGGGTTVIPLIYNEFGIKHQLITERQFLNGFSLISSLPGPLFNFSAFVGACIGGWQGALLAWMGLFLPGFFFIWGLLPLWRKYRENAMAQKILAGINATAIGFVYAAILLLWKSAVNTNVYATIAVLLSVCMHSVYTIPAPISVFTGGIFRFLLFLIFQA</sequence>
<keyword evidence="10" id="KW-1185">Reference proteome</keyword>
<feature type="transmembrane region" description="Helical" evidence="8">
    <location>
        <begin position="390"/>
        <end position="411"/>
    </location>
</feature>
<dbReference type="STRING" id="5762.D2V7J8"/>
<evidence type="ECO:0000256" key="4">
    <source>
        <dbReference type="ARBA" id="ARBA00022692"/>
    </source>
</evidence>
<feature type="transmembrane region" description="Helical" evidence="8">
    <location>
        <begin position="765"/>
        <end position="798"/>
    </location>
</feature>
<feature type="transmembrane region" description="Helical" evidence="8">
    <location>
        <begin position="733"/>
        <end position="753"/>
    </location>
</feature>
<dbReference type="GeneID" id="8849434"/>
<feature type="transmembrane region" description="Helical" evidence="8">
    <location>
        <begin position="451"/>
        <end position="468"/>
    </location>
</feature>
<dbReference type="PANTHER" id="PTHR33567:SF3">
    <property type="entry name" value="CHROMATE ION TRANSPORTER (EUROFUNG)"/>
    <property type="match status" value="1"/>
</dbReference>
<keyword evidence="5 8" id="KW-1133">Transmembrane helix</keyword>
<dbReference type="OMA" id="FSKRWIS"/>
<feature type="transmembrane region" description="Helical" evidence="8">
    <location>
        <begin position="326"/>
        <end position="350"/>
    </location>
</feature>
<reference evidence="9 10" key="1">
    <citation type="journal article" date="2010" name="Cell">
        <title>The genome of Naegleria gruberi illuminates early eukaryotic versatility.</title>
        <authorList>
            <person name="Fritz-Laylin L.K."/>
            <person name="Prochnik S.E."/>
            <person name="Ginger M.L."/>
            <person name="Dacks J.B."/>
            <person name="Carpenter M.L."/>
            <person name="Field M.C."/>
            <person name="Kuo A."/>
            <person name="Paredez A."/>
            <person name="Chapman J."/>
            <person name="Pham J."/>
            <person name="Shu S."/>
            <person name="Neupane R."/>
            <person name="Cipriano M."/>
            <person name="Mancuso J."/>
            <person name="Tu H."/>
            <person name="Salamov A."/>
            <person name="Lindquist E."/>
            <person name="Shapiro H."/>
            <person name="Lucas S."/>
            <person name="Grigoriev I.V."/>
            <person name="Cande W.Z."/>
            <person name="Fulton C."/>
            <person name="Rokhsar D.S."/>
            <person name="Dawson S.C."/>
        </authorList>
    </citation>
    <scope>NUCLEOTIDE SEQUENCE [LARGE SCALE GENOMIC DNA]</scope>
    <source>
        <strain evidence="9 10">NEG-M</strain>
    </source>
</reference>
<evidence type="ECO:0000256" key="6">
    <source>
        <dbReference type="ARBA" id="ARBA00023136"/>
    </source>
</evidence>
<accession>D2V7J8</accession>
<protein>
    <submittedName>
        <fullName evidence="9">Chromate ion transporter family protein</fullName>
    </submittedName>
</protein>